<dbReference type="EMBL" id="RJJR01000019">
    <property type="protein sequence ID" value="RNI33537.1"/>
    <property type="molecule type" value="Genomic_DNA"/>
</dbReference>
<dbReference type="AlphaFoldDB" id="A0A3M9N891"/>
<dbReference type="RefSeq" id="WP_123122341.1">
    <property type="nucleotide sequence ID" value="NZ_RJJR01000019.1"/>
</dbReference>
<proteinExistence type="predicted"/>
<feature type="coiled-coil region" evidence="1">
    <location>
        <begin position="60"/>
        <end position="118"/>
    </location>
</feature>
<gene>
    <name evidence="2" type="ORF">EFY79_19045</name>
</gene>
<evidence type="ECO:0000256" key="1">
    <source>
        <dbReference type="SAM" id="Coils"/>
    </source>
</evidence>
<protein>
    <submittedName>
        <fullName evidence="2">Uncharacterized protein</fullName>
    </submittedName>
</protein>
<organism evidence="2 3">
    <name type="scientific">Hanamia caeni</name>
    <dbReference type="NCBI Taxonomy" id="2294116"/>
    <lineage>
        <taxon>Bacteria</taxon>
        <taxon>Pseudomonadati</taxon>
        <taxon>Bacteroidota</taxon>
        <taxon>Chitinophagia</taxon>
        <taxon>Chitinophagales</taxon>
        <taxon>Chitinophagaceae</taxon>
        <taxon>Hanamia</taxon>
    </lineage>
</organism>
<sequence>MTVNTLNSGHGSDSHLKKLKKEISAWKTRLYLRMEENLVLKDMLADILKNNFDNSRLDQIEEFQNNFINEEQLTNDLRKEIVELQKQSSRIMDDSMQKEGFNEKMKKFNEELKQSDLRFQSMVSTFLSFRNQITG</sequence>
<dbReference type="Proteomes" id="UP000267223">
    <property type="component" value="Unassembled WGS sequence"/>
</dbReference>
<name>A0A3M9N891_9BACT</name>
<reference evidence="2 3" key="1">
    <citation type="submission" date="2018-11" db="EMBL/GenBank/DDBJ databases">
        <title>Draft genome sequence of Ferruginibacter sp. BO-59.</title>
        <authorList>
            <person name="Im W.T."/>
        </authorList>
    </citation>
    <scope>NUCLEOTIDE SEQUENCE [LARGE SCALE GENOMIC DNA]</scope>
    <source>
        <strain evidence="2 3">BO-59</strain>
    </source>
</reference>
<evidence type="ECO:0000313" key="3">
    <source>
        <dbReference type="Proteomes" id="UP000267223"/>
    </source>
</evidence>
<keyword evidence="3" id="KW-1185">Reference proteome</keyword>
<accession>A0A3M9N891</accession>
<comment type="caution">
    <text evidence="2">The sequence shown here is derived from an EMBL/GenBank/DDBJ whole genome shotgun (WGS) entry which is preliminary data.</text>
</comment>
<keyword evidence="1" id="KW-0175">Coiled coil</keyword>
<evidence type="ECO:0000313" key="2">
    <source>
        <dbReference type="EMBL" id="RNI33537.1"/>
    </source>
</evidence>